<accession>Q1QGM5</accession>
<dbReference type="HOGENOM" id="CLU_2343832_0_0_5"/>
<organism evidence="1 2">
    <name type="scientific">Nitrobacter hamburgensis (strain DSM 10229 / NCIMB 13809 / X14)</name>
    <dbReference type="NCBI Taxonomy" id="323097"/>
    <lineage>
        <taxon>Bacteria</taxon>
        <taxon>Pseudomonadati</taxon>
        <taxon>Pseudomonadota</taxon>
        <taxon>Alphaproteobacteria</taxon>
        <taxon>Hyphomicrobiales</taxon>
        <taxon>Nitrobacteraceae</taxon>
        <taxon>Nitrobacter</taxon>
    </lineage>
</organism>
<dbReference type="OrthoDB" id="8236051at2"/>
<dbReference type="EMBL" id="CP000319">
    <property type="protein sequence ID" value="ABE64622.1"/>
    <property type="molecule type" value="Genomic_DNA"/>
</dbReference>
<dbReference type="Proteomes" id="UP000001953">
    <property type="component" value="Chromosome"/>
</dbReference>
<sequence length="106" mass="11951">MDLTLRPTIIAGDKSPNDYCVIHEGRSVGRIRLADERSWQGIVWTWNVNPPLPIPSWCNGSAESLDAAKDEFKAAWERLYASLTPEDIASWHRTEDLAKASASWLK</sequence>
<dbReference type="AlphaFoldDB" id="Q1QGM5"/>
<protein>
    <submittedName>
        <fullName evidence="1">Uncharacterized protein</fullName>
    </submittedName>
</protein>
<dbReference type="eggNOG" id="ENOG503180F">
    <property type="taxonomic scope" value="Bacteria"/>
</dbReference>
<proteinExistence type="predicted"/>
<dbReference type="KEGG" id="nha:Nham_3941"/>
<keyword evidence="2" id="KW-1185">Reference proteome</keyword>
<dbReference type="RefSeq" id="WP_011512252.1">
    <property type="nucleotide sequence ID" value="NC_007964.1"/>
</dbReference>
<name>Q1QGM5_NITHX</name>
<reference evidence="1 2" key="1">
    <citation type="submission" date="2006-03" db="EMBL/GenBank/DDBJ databases">
        <title>Complete sequence of chromosome of Nitrobacter hamburgensis X14.</title>
        <authorList>
            <consortium name="US DOE Joint Genome Institute"/>
            <person name="Copeland A."/>
            <person name="Lucas S."/>
            <person name="Lapidus A."/>
            <person name="Barry K."/>
            <person name="Detter J.C."/>
            <person name="Glavina del Rio T."/>
            <person name="Hammon N."/>
            <person name="Israni S."/>
            <person name="Dalin E."/>
            <person name="Tice H."/>
            <person name="Pitluck S."/>
            <person name="Chain P."/>
            <person name="Malfatti S."/>
            <person name="Shin M."/>
            <person name="Vergez L."/>
            <person name="Schmutz J."/>
            <person name="Larimer F."/>
            <person name="Land M."/>
            <person name="Hauser L."/>
            <person name="Kyrpides N."/>
            <person name="Ivanova N."/>
            <person name="Ward B."/>
            <person name="Arp D."/>
            <person name="Klotz M."/>
            <person name="Stein L."/>
            <person name="O'Mullan G."/>
            <person name="Starkenburg S."/>
            <person name="Sayavedra L."/>
            <person name="Poret-Peterson A.T."/>
            <person name="Gentry M.E."/>
            <person name="Bruce D."/>
            <person name="Richardson P."/>
        </authorList>
    </citation>
    <scope>NUCLEOTIDE SEQUENCE [LARGE SCALE GENOMIC DNA]</scope>
    <source>
        <strain evidence="2">DSM 10229 / NCIMB 13809 / X14</strain>
    </source>
</reference>
<gene>
    <name evidence="1" type="ordered locus">Nham_3941</name>
</gene>
<evidence type="ECO:0000313" key="2">
    <source>
        <dbReference type="Proteomes" id="UP000001953"/>
    </source>
</evidence>
<evidence type="ECO:0000313" key="1">
    <source>
        <dbReference type="EMBL" id="ABE64622.1"/>
    </source>
</evidence>